<name>A0A517RFA1_9PLAN</name>
<dbReference type="AlphaFoldDB" id="A0A517RFA1"/>
<evidence type="ECO:0000256" key="1">
    <source>
        <dbReference type="SAM" id="MobiDB-lite"/>
    </source>
</evidence>
<feature type="region of interest" description="Disordered" evidence="1">
    <location>
        <begin position="365"/>
        <end position="390"/>
    </location>
</feature>
<evidence type="ECO:0000313" key="2">
    <source>
        <dbReference type="EMBL" id="QDT42515.1"/>
    </source>
</evidence>
<dbReference type="Proteomes" id="UP000317171">
    <property type="component" value="Chromosome"/>
</dbReference>
<keyword evidence="3" id="KW-1185">Reference proteome</keyword>
<dbReference type="KEGG" id="gaz:Pan241w_25990"/>
<dbReference type="EMBL" id="CP036269">
    <property type="protein sequence ID" value="QDT42515.1"/>
    <property type="molecule type" value="Genomic_DNA"/>
</dbReference>
<evidence type="ECO:0000313" key="3">
    <source>
        <dbReference type="Proteomes" id="UP000317171"/>
    </source>
</evidence>
<proteinExistence type="predicted"/>
<sequence>MMNYLSAIRFSLLVKPFSSCLILLSLMIPALLSAQETTQTSKSSVLLMTTGRILSGEIGESAGGYFVKNPAGNILVPYDSVLFEAKDLHEIYVKQRNSMKFPTANSHIELARWCVTNQLYDEAKTELRDAIRLEPKRTEPQLMLRRLTQPSANNQLTVEEKIKEAILKKQLSQSEEATSLTGISREQSAIFVRKIQPILLNKCGNANCHGSAAKSEFRLTQVSRRYGNHRIYAEKNLAEVMKWIDLDEVARSQLLVKPEQEHPQQGMVVFSGYAGRKQRQLIQKWVGEVVADRLKQDQLRADRLTRRAQRRKGQARENLLEQAAAIQSKSDVQQAAMEVDPVLLKGDISLISGFEPKKLSDQQINELVKEKPTDPFDPALFNSALPPEKP</sequence>
<protein>
    <submittedName>
        <fullName evidence="2">Uncharacterized protein</fullName>
    </submittedName>
</protein>
<reference evidence="2 3" key="1">
    <citation type="submission" date="2019-02" db="EMBL/GenBank/DDBJ databases">
        <title>Deep-cultivation of Planctomycetes and their phenomic and genomic characterization uncovers novel biology.</title>
        <authorList>
            <person name="Wiegand S."/>
            <person name="Jogler M."/>
            <person name="Boedeker C."/>
            <person name="Pinto D."/>
            <person name="Vollmers J."/>
            <person name="Rivas-Marin E."/>
            <person name="Kohn T."/>
            <person name="Peeters S.H."/>
            <person name="Heuer A."/>
            <person name="Rast P."/>
            <person name="Oberbeckmann S."/>
            <person name="Bunk B."/>
            <person name="Jeske O."/>
            <person name="Meyerdierks A."/>
            <person name="Storesund J.E."/>
            <person name="Kallscheuer N."/>
            <person name="Luecker S."/>
            <person name="Lage O.M."/>
            <person name="Pohl T."/>
            <person name="Merkel B.J."/>
            <person name="Hornburger P."/>
            <person name="Mueller R.-W."/>
            <person name="Bruemmer F."/>
            <person name="Labrenz M."/>
            <person name="Spormann A.M."/>
            <person name="Op den Camp H."/>
            <person name="Overmann J."/>
            <person name="Amann R."/>
            <person name="Jetten M.S.M."/>
            <person name="Mascher T."/>
            <person name="Medema M.H."/>
            <person name="Devos D.P."/>
            <person name="Kaster A.-K."/>
            <person name="Ovreas L."/>
            <person name="Rohde M."/>
            <person name="Galperin M.Y."/>
            <person name="Jogler C."/>
        </authorList>
    </citation>
    <scope>NUCLEOTIDE SEQUENCE [LARGE SCALE GENOMIC DNA]</scope>
    <source>
        <strain evidence="2 3">Pan241w</strain>
    </source>
</reference>
<organism evidence="2 3">
    <name type="scientific">Gimesia alba</name>
    <dbReference type="NCBI Taxonomy" id="2527973"/>
    <lineage>
        <taxon>Bacteria</taxon>
        <taxon>Pseudomonadati</taxon>
        <taxon>Planctomycetota</taxon>
        <taxon>Planctomycetia</taxon>
        <taxon>Planctomycetales</taxon>
        <taxon>Planctomycetaceae</taxon>
        <taxon>Gimesia</taxon>
    </lineage>
</organism>
<gene>
    <name evidence="2" type="ORF">Pan241w_25990</name>
</gene>
<accession>A0A517RFA1</accession>